<evidence type="ECO:0008006" key="2">
    <source>
        <dbReference type="Google" id="ProtNLM"/>
    </source>
</evidence>
<protein>
    <recommendedName>
        <fullName evidence="2">Geranylgeranyl pyrophosphate synthetase</fullName>
    </recommendedName>
</protein>
<dbReference type="STRING" id="436010.A0A166SC94"/>
<dbReference type="OrthoDB" id="420564at2759"/>
<proteinExistence type="predicted"/>
<gene>
    <name evidence="1" type="ORF">FIBSPDRAFT_816189</name>
</gene>
<dbReference type="EMBL" id="KV417499">
    <property type="protein sequence ID" value="KZP29281.1"/>
    <property type="molecule type" value="Genomic_DNA"/>
</dbReference>
<accession>A0A166SC94</accession>
<organism evidence="1">
    <name type="scientific">Athelia psychrophila</name>
    <dbReference type="NCBI Taxonomy" id="1759441"/>
    <lineage>
        <taxon>Eukaryota</taxon>
        <taxon>Fungi</taxon>
        <taxon>Dikarya</taxon>
        <taxon>Basidiomycota</taxon>
        <taxon>Agaricomycotina</taxon>
        <taxon>Agaricomycetes</taxon>
        <taxon>Agaricomycetidae</taxon>
        <taxon>Atheliales</taxon>
        <taxon>Atheliaceae</taxon>
        <taxon>Athelia</taxon>
    </lineage>
</organism>
<reference evidence="1" key="1">
    <citation type="journal article" date="2016" name="Mol. Biol. Evol.">
        <title>Comparative Genomics of Early-Diverging Mushroom-Forming Fungi Provides Insights into the Origins of Lignocellulose Decay Capabilities.</title>
        <authorList>
            <person name="Nagy L.G."/>
            <person name="Riley R."/>
            <person name="Tritt A."/>
            <person name="Adam C."/>
            <person name="Daum C."/>
            <person name="Floudas D."/>
            <person name="Sun H."/>
            <person name="Yadav J.S."/>
            <person name="Pangilinan J."/>
            <person name="Larsson K.H."/>
            <person name="Matsuura K."/>
            <person name="Barry K."/>
            <person name="Labutti K."/>
            <person name="Kuo R."/>
            <person name="Ohm R.A."/>
            <person name="Bhattacharya S.S."/>
            <person name="Shirouzu T."/>
            <person name="Yoshinaga Y."/>
            <person name="Martin F.M."/>
            <person name="Grigoriev I.V."/>
            <person name="Hibbett D.S."/>
        </authorList>
    </citation>
    <scope>NUCLEOTIDE SEQUENCE [LARGE SCALE GENOMIC DNA]</scope>
    <source>
        <strain evidence="1">CBS 109695</strain>
    </source>
</reference>
<sequence>MPKLPKDLPVKQGLKGLLRQTVPKPGIPDGAPDSQIEIRDLCYVGSYSWTNSATPTIIVPGSPRQWLDRALPFKVKPDSGIVFVDQNAFRMKDKPLLPLIHAVELMGNAKRVDWGKVDFVTDRSNLRKLLRWINGSSAKRALRIDAQLAGNGTVLLNRWETRTREHGQGSYGFNLEKAATSPLAGCEDATSYHRIVKYDLGGLSMVVRFEVDAFVPPGQREKVDDGSFLKAFSALKVTGAPIPTKPGGLAIRRGGQMVPQSSLIELTSSRQMNWPEKYPQLYLSQTPWMYKASHREGEFQTVSKVELGSPELQEVAEKSKVKFERLRDALQAIKDIVVKAGPEGRLSFVLEDKELQVYDRESQSSCLTTDAMALFS</sequence>
<dbReference type="AlphaFoldDB" id="A0A166SC94"/>
<name>A0A166SC94_9AGAM</name>
<dbReference type="PANTHER" id="PTHR35179">
    <property type="entry name" value="PROTEIN CBG02620"/>
    <property type="match status" value="1"/>
</dbReference>
<evidence type="ECO:0000313" key="1">
    <source>
        <dbReference type="EMBL" id="KZP29281.1"/>
    </source>
</evidence>
<dbReference type="PANTHER" id="PTHR35179:SF2">
    <property type="entry name" value="START DOMAIN-CONTAINING PROTEIN"/>
    <property type="match status" value="1"/>
</dbReference>